<gene>
    <name evidence="8" type="ORF">FDP41_002854</name>
</gene>
<dbReference type="OrthoDB" id="2789670at2759"/>
<evidence type="ECO:0000256" key="6">
    <source>
        <dbReference type="ARBA" id="ARBA00023033"/>
    </source>
</evidence>
<comment type="cofactor">
    <cofactor evidence="7">
        <name>heme</name>
        <dbReference type="ChEBI" id="CHEBI:30413"/>
    </cofactor>
</comment>
<comment type="caution">
    <text evidence="8">The sequence shown here is derived from an EMBL/GenBank/DDBJ whole genome shotgun (WGS) entry which is preliminary data.</text>
</comment>
<dbReference type="RefSeq" id="XP_044563052.1">
    <property type="nucleotide sequence ID" value="XM_044706094.1"/>
</dbReference>
<keyword evidence="3 7" id="KW-0479">Metal-binding</keyword>
<keyword evidence="2 7" id="KW-0349">Heme</keyword>
<dbReference type="AlphaFoldDB" id="A0A6A5BZD6"/>
<dbReference type="PANTHER" id="PTHR24291">
    <property type="entry name" value="CYTOCHROME P450 FAMILY 4"/>
    <property type="match status" value="1"/>
</dbReference>
<evidence type="ECO:0000256" key="5">
    <source>
        <dbReference type="ARBA" id="ARBA00023004"/>
    </source>
</evidence>
<dbReference type="OMA" id="YLQHFIN"/>
<dbReference type="VEuPathDB" id="AmoebaDB:FDP41_002854"/>
<dbReference type="Pfam" id="PF00067">
    <property type="entry name" value="p450"/>
    <property type="match status" value="1"/>
</dbReference>
<reference evidence="8 9" key="1">
    <citation type="journal article" date="2019" name="Sci. Rep.">
        <title>Nanopore sequencing improves the draft genome of the human pathogenic amoeba Naegleria fowleri.</title>
        <authorList>
            <person name="Liechti N."/>
            <person name="Schurch N."/>
            <person name="Bruggmann R."/>
            <person name="Wittwer M."/>
        </authorList>
    </citation>
    <scope>NUCLEOTIDE SEQUENCE [LARGE SCALE GENOMIC DNA]</scope>
    <source>
        <strain evidence="8 9">ATCC 30894</strain>
    </source>
</reference>
<evidence type="ECO:0000313" key="8">
    <source>
        <dbReference type="EMBL" id="KAF0978339.1"/>
    </source>
</evidence>
<dbReference type="InterPro" id="IPR050196">
    <property type="entry name" value="Cytochrome_P450_Monoox"/>
</dbReference>
<protein>
    <recommendedName>
        <fullName evidence="10">Cytochrome P450</fullName>
    </recommendedName>
</protein>
<evidence type="ECO:0000256" key="7">
    <source>
        <dbReference type="PIRSR" id="PIRSR602401-1"/>
    </source>
</evidence>
<dbReference type="PANTHER" id="PTHR24291:SF50">
    <property type="entry name" value="BIFUNCTIONAL ALBAFLAVENONE MONOOXYGENASE_TERPENE SYNTHASE"/>
    <property type="match status" value="1"/>
</dbReference>
<evidence type="ECO:0000256" key="1">
    <source>
        <dbReference type="ARBA" id="ARBA00010617"/>
    </source>
</evidence>
<dbReference type="GO" id="GO:0020037">
    <property type="term" value="F:heme binding"/>
    <property type="evidence" value="ECO:0007669"/>
    <property type="project" value="InterPro"/>
</dbReference>
<keyword evidence="5 7" id="KW-0408">Iron</keyword>
<dbReference type="GO" id="GO:0016705">
    <property type="term" value="F:oxidoreductase activity, acting on paired donors, with incorporation or reduction of molecular oxygen"/>
    <property type="evidence" value="ECO:0007669"/>
    <property type="project" value="InterPro"/>
</dbReference>
<evidence type="ECO:0000256" key="2">
    <source>
        <dbReference type="ARBA" id="ARBA00022617"/>
    </source>
</evidence>
<keyword evidence="4" id="KW-0560">Oxidoreductase</keyword>
<dbReference type="EMBL" id="VFQX01000030">
    <property type="protein sequence ID" value="KAF0978339.1"/>
    <property type="molecule type" value="Genomic_DNA"/>
</dbReference>
<proteinExistence type="inferred from homology"/>
<accession>A0A6A5BZD6</accession>
<keyword evidence="6" id="KW-0503">Monooxygenase</keyword>
<comment type="similarity">
    <text evidence="1">Belongs to the cytochrome P450 family.</text>
</comment>
<organism evidence="8 9">
    <name type="scientific">Naegleria fowleri</name>
    <name type="common">Brain eating amoeba</name>
    <dbReference type="NCBI Taxonomy" id="5763"/>
    <lineage>
        <taxon>Eukaryota</taxon>
        <taxon>Discoba</taxon>
        <taxon>Heterolobosea</taxon>
        <taxon>Tetramitia</taxon>
        <taxon>Eutetramitia</taxon>
        <taxon>Vahlkampfiidae</taxon>
        <taxon>Naegleria</taxon>
    </lineage>
</organism>
<dbReference type="GO" id="GO:0004497">
    <property type="term" value="F:monooxygenase activity"/>
    <property type="evidence" value="ECO:0007669"/>
    <property type="project" value="UniProtKB-KW"/>
</dbReference>
<name>A0A6A5BZD6_NAEFO</name>
<dbReference type="VEuPathDB" id="AmoebaDB:NF0113440"/>
<dbReference type="InterPro" id="IPR002401">
    <property type="entry name" value="Cyt_P450_E_grp-I"/>
</dbReference>
<dbReference type="Gene3D" id="1.10.630.10">
    <property type="entry name" value="Cytochrome P450"/>
    <property type="match status" value="1"/>
</dbReference>
<dbReference type="PRINTS" id="PR00385">
    <property type="entry name" value="P450"/>
</dbReference>
<dbReference type="InterPro" id="IPR036396">
    <property type="entry name" value="Cyt_P450_sf"/>
</dbReference>
<keyword evidence="9" id="KW-1185">Reference proteome</keyword>
<evidence type="ECO:0000313" key="9">
    <source>
        <dbReference type="Proteomes" id="UP000444721"/>
    </source>
</evidence>
<dbReference type="InterPro" id="IPR001128">
    <property type="entry name" value="Cyt_P450"/>
</dbReference>
<dbReference type="GO" id="GO:0005506">
    <property type="term" value="F:iron ion binding"/>
    <property type="evidence" value="ECO:0007669"/>
    <property type="project" value="InterPro"/>
</dbReference>
<evidence type="ECO:0008006" key="10">
    <source>
        <dbReference type="Google" id="ProtNLM"/>
    </source>
</evidence>
<evidence type="ECO:0000256" key="3">
    <source>
        <dbReference type="ARBA" id="ARBA00022723"/>
    </source>
</evidence>
<dbReference type="SUPFAM" id="SSF48264">
    <property type="entry name" value="Cytochrome P450"/>
    <property type="match status" value="1"/>
</dbReference>
<dbReference type="VEuPathDB" id="AmoebaDB:NfTy_056090"/>
<evidence type="ECO:0000256" key="4">
    <source>
        <dbReference type="ARBA" id="ARBA00023002"/>
    </source>
</evidence>
<feature type="binding site" description="axial binding residue" evidence="7">
    <location>
        <position position="450"/>
    </location>
    <ligand>
        <name>heme</name>
        <dbReference type="ChEBI" id="CHEBI:30413"/>
    </ligand>
    <ligandPart>
        <name>Fe</name>
        <dbReference type="ChEBI" id="CHEBI:18248"/>
    </ligandPart>
</feature>
<dbReference type="PRINTS" id="PR00463">
    <property type="entry name" value="EP450I"/>
</dbReference>
<dbReference type="Proteomes" id="UP000444721">
    <property type="component" value="Unassembled WGS sequence"/>
</dbReference>
<dbReference type="GeneID" id="68110072"/>
<sequence>MMLVLEIAVLLSAAWIVYVAFQLWNHASKVKHIPGTWQVLFAPIKIPLLAPTFYLGNWEEISNIVKKHGKDGVFRVSYSNFNSIIISNRNLLKEVFVTKQSCFDKPAIVYDTFNVFGENIVSSLTTESWKRHHRVCFPAFSIDNLNYMCEEAVNTADLLFSKVWNERLKKNSKDGRSFMLDEKDYSMITIEVLGRAGFGLSFGMFDDKDESGRQLREATEIIFNRGLILRRFFAHTLIENAMMKISGVEKAVEVVDSALGKCIDQRKKELETDFDNFSKKDILSLMVKANMQEKAWTDLELKSNAFIFTLAGEETTSTTLLWVNYELAKNPQIQERARKEIEELLPNKQKPTSTDFDKLVYVNAVILEALRLHPPVFTVLKQANKDVTIGGYHIPKDTMVECSFYGVHMNEELWPEPQKYDPERFMDLEFRSKVQHDFSFVPFSMSLRKCIGFKFAQLEACMVLTRLLQLYRLELMNDEANGDVVKLSSGITVRPQNLKVKITPLTQ</sequence>